<dbReference type="KEGG" id="hpel:HZS54_06480"/>
<dbReference type="Proteomes" id="UP000509346">
    <property type="component" value="Chromosome"/>
</dbReference>
<gene>
    <name evidence="2" type="ORF">HZS54_06480</name>
</gene>
<organism evidence="2 3">
    <name type="scientific">Halosimplex pelagicum</name>
    <dbReference type="NCBI Taxonomy" id="869886"/>
    <lineage>
        <taxon>Archaea</taxon>
        <taxon>Methanobacteriati</taxon>
        <taxon>Methanobacteriota</taxon>
        <taxon>Stenosarchaea group</taxon>
        <taxon>Halobacteria</taxon>
        <taxon>Halobacteriales</taxon>
        <taxon>Haloarculaceae</taxon>
        <taxon>Halosimplex</taxon>
    </lineage>
</organism>
<sequence>MTGEKGSRRRFLKGGLALTAAGLAGCSGDGSTGTETKTPESVFEETSISGATLEVTLREDHEISTVNLIDPSGSVFQSAQVAAGATTVGLGLFDYRRGWHYTPGDHTLVAVKEGEEIASMTVPLVPDLEITDVTPYTDGRPTPSNRANLLVTVENTGTGPTWIYYVGYENAPHSAANRIPTTDYARSTPLLNFEKPQSEDEVILQPGNSTILRGIRSPLLLSKDDHCNGLEVNLTVIVPTGVGENGQRELRAVLDGDPVRANFRGTCSDIQIEPRDGRNPDE</sequence>
<dbReference type="PROSITE" id="PS51318">
    <property type="entry name" value="TAT"/>
    <property type="match status" value="1"/>
</dbReference>
<name>A0A7D5TG89_9EURY</name>
<dbReference type="OrthoDB" id="190728at2157"/>
<dbReference type="AlphaFoldDB" id="A0A7D5TG89"/>
<dbReference type="PROSITE" id="PS51257">
    <property type="entry name" value="PROKAR_LIPOPROTEIN"/>
    <property type="match status" value="1"/>
</dbReference>
<feature type="region of interest" description="Disordered" evidence="1">
    <location>
        <begin position="27"/>
        <end position="47"/>
    </location>
</feature>
<dbReference type="EMBL" id="CP058909">
    <property type="protein sequence ID" value="QLH81296.1"/>
    <property type="molecule type" value="Genomic_DNA"/>
</dbReference>
<dbReference type="RefSeq" id="WP_179921148.1">
    <property type="nucleotide sequence ID" value="NZ_CP058909.1"/>
</dbReference>
<accession>A0A7D5TG89</accession>
<protein>
    <submittedName>
        <fullName evidence="2">Uncharacterized protein</fullName>
    </submittedName>
</protein>
<evidence type="ECO:0000313" key="3">
    <source>
        <dbReference type="Proteomes" id="UP000509346"/>
    </source>
</evidence>
<dbReference type="GeneID" id="56082219"/>
<evidence type="ECO:0000256" key="1">
    <source>
        <dbReference type="SAM" id="MobiDB-lite"/>
    </source>
</evidence>
<proteinExistence type="predicted"/>
<keyword evidence="3" id="KW-1185">Reference proteome</keyword>
<dbReference type="InterPro" id="IPR006311">
    <property type="entry name" value="TAT_signal"/>
</dbReference>
<evidence type="ECO:0000313" key="2">
    <source>
        <dbReference type="EMBL" id="QLH81296.1"/>
    </source>
</evidence>
<reference evidence="2 3" key="1">
    <citation type="submission" date="2020-07" db="EMBL/GenBank/DDBJ databases">
        <title>Halosimplex litoreum sp. nov. and Halosimplex rubrum sp. nov., isolated from different salt environments.</title>
        <authorList>
            <person name="Cui H."/>
        </authorList>
    </citation>
    <scope>NUCLEOTIDE SEQUENCE [LARGE SCALE GENOMIC DNA]</scope>
    <source>
        <strain evidence="2 3">R2</strain>
    </source>
</reference>